<dbReference type="STRING" id="282301.A0A267DW08"/>
<evidence type="ECO:0000313" key="4">
    <source>
        <dbReference type="Proteomes" id="UP000215902"/>
    </source>
</evidence>
<comment type="caution">
    <text evidence="2">The sequence shown here is derived from an EMBL/GenBank/DDBJ whole genome shotgun (WGS) entry which is preliminary data.</text>
</comment>
<dbReference type="OrthoDB" id="9988524at2759"/>
<evidence type="ECO:0000256" key="1">
    <source>
        <dbReference type="SAM" id="MobiDB-lite"/>
    </source>
</evidence>
<dbReference type="PROSITE" id="PS00383">
    <property type="entry name" value="TYR_PHOSPHATASE_1"/>
    <property type="match status" value="1"/>
</dbReference>
<dbReference type="SUPFAM" id="SSF52799">
    <property type="entry name" value="(Phosphotyrosine protein) phosphatases II"/>
    <property type="match status" value="1"/>
</dbReference>
<name>A0A267DW08_9PLAT</name>
<dbReference type="PANTHER" id="PTHR31126:SF10">
    <property type="entry name" value="PROTEIN PHOSPHATASE, PUTATIVE (AFU_ORTHOLOGUE AFUA_6G06650)-RELATED"/>
    <property type="match status" value="1"/>
</dbReference>
<evidence type="ECO:0008006" key="5">
    <source>
        <dbReference type="Google" id="ProtNLM"/>
    </source>
</evidence>
<organism evidence="2 4">
    <name type="scientific">Macrostomum lignano</name>
    <dbReference type="NCBI Taxonomy" id="282301"/>
    <lineage>
        <taxon>Eukaryota</taxon>
        <taxon>Metazoa</taxon>
        <taxon>Spiralia</taxon>
        <taxon>Lophotrochozoa</taxon>
        <taxon>Platyhelminthes</taxon>
        <taxon>Rhabditophora</taxon>
        <taxon>Macrostomorpha</taxon>
        <taxon>Macrostomida</taxon>
        <taxon>Macrostomidae</taxon>
        <taxon>Macrostomum</taxon>
    </lineage>
</organism>
<keyword evidence="4" id="KW-1185">Reference proteome</keyword>
<dbReference type="Proteomes" id="UP000215902">
    <property type="component" value="Unassembled WGS sequence"/>
</dbReference>
<dbReference type="EMBL" id="NIVC01001277">
    <property type="protein sequence ID" value="PAA69959.1"/>
    <property type="molecule type" value="Genomic_DNA"/>
</dbReference>
<dbReference type="InterPro" id="IPR029021">
    <property type="entry name" value="Prot-tyrosine_phosphatase-like"/>
</dbReference>
<gene>
    <name evidence="3" type="ORF">BOX15_Mlig024180g1</name>
    <name evidence="2" type="ORF">BOX15_Mlig024180g3</name>
</gene>
<proteinExistence type="predicted"/>
<protein>
    <recommendedName>
        <fullName evidence="5">Tyrosine specific protein phosphatases domain-containing protein</fullName>
    </recommendedName>
</protein>
<dbReference type="Pfam" id="PF13350">
    <property type="entry name" value="Y_phosphatase3"/>
    <property type="match status" value="1"/>
</dbReference>
<dbReference type="EMBL" id="NIVC01003186">
    <property type="protein sequence ID" value="PAA52769.1"/>
    <property type="molecule type" value="Genomic_DNA"/>
</dbReference>
<reference evidence="2 4" key="1">
    <citation type="submission" date="2017-06" db="EMBL/GenBank/DDBJ databases">
        <title>A platform for efficient transgenesis in Macrostomum lignano, a flatworm model organism for stem cell research.</title>
        <authorList>
            <person name="Berezikov E."/>
        </authorList>
    </citation>
    <scope>NUCLEOTIDE SEQUENCE [LARGE SCALE GENOMIC DNA]</scope>
    <source>
        <strain evidence="2">DV1</strain>
        <tissue evidence="2">Whole organism</tissue>
    </source>
</reference>
<dbReference type="GO" id="GO:0004721">
    <property type="term" value="F:phosphoprotein phosphatase activity"/>
    <property type="evidence" value="ECO:0007669"/>
    <property type="project" value="InterPro"/>
</dbReference>
<dbReference type="Gene3D" id="3.90.190.10">
    <property type="entry name" value="Protein tyrosine phosphatase superfamily"/>
    <property type="match status" value="1"/>
</dbReference>
<evidence type="ECO:0000313" key="2">
    <source>
        <dbReference type="EMBL" id="PAA52769.1"/>
    </source>
</evidence>
<dbReference type="InterPro" id="IPR026893">
    <property type="entry name" value="Tyr/Ser_Pase_IphP-type"/>
</dbReference>
<dbReference type="AlphaFoldDB" id="A0A267DW08"/>
<sequence>MIHKRSLTHALNLLQQFAVMEPTFALEVGTRSLSRLPNFRQVSLPSGRALLYRSGYVERLSAEGVDELRNRYGIRCIFDLRGARELRRTLPGSHVARQYRHLLLAKDGSQRPLENELGENEDETEEAEKGRRYTVDFLGRYFFYSMFMKLPVGSKLTIGWALITSLYSGDRSYEARAAQIVLAPRGLTGQSRDFIDFCQAELAAVLRLMTRQENLPCLVHCFLGKDRTGLIAMLLQWLLGTPRQVIEDEYQLSQTMTEEVRGEAVKYYAEKSLPASFAECNVEELRAAMEYIETKYGGVESYLRTTGLSQQELDLLRRNFGSESSNEELPTDSNSKSS</sequence>
<feature type="region of interest" description="Disordered" evidence="1">
    <location>
        <begin position="319"/>
        <end position="338"/>
    </location>
</feature>
<accession>A0A267DW08</accession>
<evidence type="ECO:0000313" key="3">
    <source>
        <dbReference type="EMBL" id="PAA69959.1"/>
    </source>
</evidence>
<dbReference type="PANTHER" id="PTHR31126">
    <property type="entry name" value="TYROSINE-PROTEIN PHOSPHATASE"/>
    <property type="match status" value="1"/>
</dbReference>
<dbReference type="InterPro" id="IPR016130">
    <property type="entry name" value="Tyr_Pase_AS"/>
</dbReference>